<comment type="similarity">
    <text evidence="2">Belongs to the MLF family.</text>
</comment>
<evidence type="ECO:0000313" key="6">
    <source>
        <dbReference type="EMBL" id="MFH4976185.1"/>
    </source>
</evidence>
<comment type="caution">
    <text evidence="6">The sequence shown here is derived from an EMBL/GenBank/DDBJ whole genome shotgun (WGS) entry which is preliminary data.</text>
</comment>
<dbReference type="PANTHER" id="PTHR13105">
    <property type="entry name" value="MYELOID LEUKEMIA FACTOR"/>
    <property type="match status" value="1"/>
</dbReference>
<keyword evidence="3" id="KW-0963">Cytoplasm</keyword>
<dbReference type="EMBL" id="JBGFUD010001366">
    <property type="protein sequence ID" value="MFH4976185.1"/>
    <property type="molecule type" value="Genomic_DNA"/>
</dbReference>
<organism evidence="6 7">
    <name type="scientific">Gnathostoma spinigerum</name>
    <dbReference type="NCBI Taxonomy" id="75299"/>
    <lineage>
        <taxon>Eukaryota</taxon>
        <taxon>Metazoa</taxon>
        <taxon>Ecdysozoa</taxon>
        <taxon>Nematoda</taxon>
        <taxon>Chromadorea</taxon>
        <taxon>Rhabditida</taxon>
        <taxon>Spirurina</taxon>
        <taxon>Gnathostomatomorpha</taxon>
        <taxon>Gnathostomatoidea</taxon>
        <taxon>Gnathostomatidae</taxon>
        <taxon>Gnathostoma</taxon>
    </lineage>
</organism>
<feature type="region of interest" description="Disordered" evidence="5">
    <location>
        <begin position="1"/>
        <end position="25"/>
    </location>
</feature>
<feature type="region of interest" description="Disordered" evidence="5">
    <location>
        <begin position="158"/>
        <end position="241"/>
    </location>
</feature>
<dbReference type="InterPro" id="IPR019376">
    <property type="entry name" value="Myeloid_leukemia_factor"/>
</dbReference>
<evidence type="ECO:0000256" key="2">
    <source>
        <dbReference type="ARBA" id="ARBA00008332"/>
    </source>
</evidence>
<dbReference type="Proteomes" id="UP001608902">
    <property type="component" value="Unassembled WGS sequence"/>
</dbReference>
<gene>
    <name evidence="6" type="ORF">AB6A40_002894</name>
</gene>
<dbReference type="GO" id="GO:0005737">
    <property type="term" value="C:cytoplasm"/>
    <property type="evidence" value="ECO:0007669"/>
    <property type="project" value="UniProtKB-SubCell"/>
</dbReference>
<dbReference type="Pfam" id="PF10248">
    <property type="entry name" value="Mlf1IP"/>
    <property type="match status" value="1"/>
</dbReference>
<protein>
    <recommendedName>
        <fullName evidence="8">Myeloid leukemia factor</fullName>
    </recommendedName>
</protein>
<evidence type="ECO:0000256" key="4">
    <source>
        <dbReference type="ARBA" id="ARBA00022553"/>
    </source>
</evidence>
<keyword evidence="7" id="KW-1185">Reference proteome</keyword>
<proteinExistence type="inferred from homology"/>
<sequence>MLEDGTNRGVNGRRHPQERDDLALMDPFGGFGTGGIFGGLMRHMEDLQANAMNDPNAHVFSQSTMVTFDGRNGGQPRVVQNSVRKTGEAIEKRHSVRSGNSGVGDRMSIEHTLGGRTHIIEKKRDRDGRIRERQQFVNLSEDEAEEFDREFTSRARAGMGAGGFASTQAIEGGRSRSRSKTNKHRHATVTPGDQAPVITLPEEVMEDEDVAPPTNSGNKTHSRASNGPIIREISEEEAEMSIPKRRKGVFGRLFKANDE</sequence>
<evidence type="ECO:0000256" key="1">
    <source>
        <dbReference type="ARBA" id="ARBA00004496"/>
    </source>
</evidence>
<reference evidence="6 7" key="1">
    <citation type="submission" date="2024-08" db="EMBL/GenBank/DDBJ databases">
        <title>Gnathostoma spinigerum genome.</title>
        <authorList>
            <person name="Gonzalez-Bertolin B."/>
            <person name="Monzon S."/>
            <person name="Zaballos A."/>
            <person name="Jimenez P."/>
            <person name="Dekumyoy P."/>
            <person name="Varona S."/>
            <person name="Cuesta I."/>
            <person name="Sumanam S."/>
            <person name="Adisakwattana P."/>
            <person name="Gasser R.B."/>
            <person name="Hernandez-Gonzalez A."/>
            <person name="Young N.D."/>
            <person name="Perteguer M.J."/>
        </authorList>
    </citation>
    <scope>NUCLEOTIDE SEQUENCE [LARGE SCALE GENOMIC DNA]</scope>
    <source>
        <strain evidence="6">AL3</strain>
        <tissue evidence="6">Liver</tissue>
    </source>
</reference>
<feature type="compositionally biased region" description="Polar residues" evidence="5">
    <location>
        <begin position="213"/>
        <end position="225"/>
    </location>
</feature>
<evidence type="ECO:0008006" key="8">
    <source>
        <dbReference type="Google" id="ProtNLM"/>
    </source>
</evidence>
<evidence type="ECO:0000313" key="7">
    <source>
        <dbReference type="Proteomes" id="UP001608902"/>
    </source>
</evidence>
<accession>A0ABD6EIQ9</accession>
<keyword evidence="4" id="KW-0597">Phosphoprotein</keyword>
<dbReference type="AlphaFoldDB" id="A0ABD6EIQ9"/>
<feature type="compositionally biased region" description="Basic residues" evidence="5">
    <location>
        <begin position="175"/>
        <end position="187"/>
    </location>
</feature>
<comment type="subcellular location">
    <subcellularLocation>
        <location evidence="1">Cytoplasm</location>
    </subcellularLocation>
</comment>
<evidence type="ECO:0000256" key="3">
    <source>
        <dbReference type="ARBA" id="ARBA00022490"/>
    </source>
</evidence>
<name>A0ABD6EIQ9_9BILA</name>
<evidence type="ECO:0000256" key="5">
    <source>
        <dbReference type="SAM" id="MobiDB-lite"/>
    </source>
</evidence>